<comment type="caution">
    <text evidence="6">The sequence shown here is derived from an EMBL/GenBank/DDBJ whole genome shotgun (WGS) entry which is preliminary data.</text>
</comment>
<dbReference type="OrthoDB" id="10260285at2759"/>
<dbReference type="InterPro" id="IPR007133">
    <property type="entry name" value="RNA_pol_II-assoc_Paf1"/>
</dbReference>
<sequence length="576" mass="66151">MPPTVQTGRRDEREKRNRPGEKRSELVCGVKYNNTLPDIPFDPKFITYPFESNRFFSYKPTSLERSFKYDLLTEHDLGVNIDLINPETYKIDPNGYPEPEDERLLEEDFNALGDAKRSRHHNTNVSWLRKTEYISTEYNRFIQKADKSEAKVGFKIKQTMKEEDIYKDRESQINAINDTFEKAKMPILKHHSKKPGVTPLKTFEVFPDFQLWKHPFAQVLFDSDPAPKGYSAPVQLEEMSQAMIRGAVDESNEQFVAYFLPTDDTLKKRKRDAETDTEYEVEDTYEYLLAREYNWNVKNKLSKGYEETYFFVFREDGIYYNELETRVRLSKRRKTMSSAQLKSRLVVKHRELNEKELAAQDNRMLMLEPPGEEEEEEDQMPSLTAEVTSEELKETSDHESDNEVSGRRRRVVDSDDEDDDNKGKDDDNASVKSGGSQRKSRSRSRSRSRSGSRAASGSRSRSRSGSRSKSRSRSRSRSGSRNKSRSPAKSRSRSRSASGSRSRSRSKSGSRSPSRSRSRSRSASKSRSRSRSASKSRSRSRSPSGSEKGSGSEAEDKGKKDEEEIFGSASSSEDSD</sequence>
<proteinExistence type="inferred from homology"/>
<dbReference type="AlphaFoldDB" id="A0A433SWZ2"/>
<dbReference type="EMBL" id="RQTK01000897">
    <property type="protein sequence ID" value="RUS73813.1"/>
    <property type="molecule type" value="Genomic_DNA"/>
</dbReference>
<dbReference type="Pfam" id="PF03985">
    <property type="entry name" value="Paf1"/>
    <property type="match status" value="1"/>
</dbReference>
<feature type="compositionally biased region" description="Basic and acidic residues" evidence="5">
    <location>
        <begin position="8"/>
        <end position="22"/>
    </location>
</feature>
<dbReference type="GO" id="GO:0006368">
    <property type="term" value="P:transcription elongation by RNA polymerase II"/>
    <property type="evidence" value="ECO:0007669"/>
    <property type="project" value="InterPro"/>
</dbReference>
<gene>
    <name evidence="6" type="ORF">EGW08_018430</name>
</gene>
<dbReference type="GO" id="GO:0000993">
    <property type="term" value="F:RNA polymerase II complex binding"/>
    <property type="evidence" value="ECO:0007669"/>
    <property type="project" value="TreeGrafter"/>
</dbReference>
<feature type="compositionally biased region" description="Basic residues" evidence="5">
    <location>
        <begin position="460"/>
        <end position="494"/>
    </location>
</feature>
<evidence type="ECO:0000256" key="5">
    <source>
        <dbReference type="SAM" id="MobiDB-lite"/>
    </source>
</evidence>
<evidence type="ECO:0000256" key="4">
    <source>
        <dbReference type="ARBA" id="ARBA00023242"/>
    </source>
</evidence>
<dbReference type="PANTHER" id="PTHR23188">
    <property type="entry name" value="RNA POLYMERASE II-ASSOCIATED FACTOR 1 HOMOLOG"/>
    <property type="match status" value="1"/>
</dbReference>
<organism evidence="6 7">
    <name type="scientific">Elysia chlorotica</name>
    <name type="common">Eastern emerald elysia</name>
    <name type="synonym">Sea slug</name>
    <dbReference type="NCBI Taxonomy" id="188477"/>
    <lineage>
        <taxon>Eukaryota</taxon>
        <taxon>Metazoa</taxon>
        <taxon>Spiralia</taxon>
        <taxon>Lophotrochozoa</taxon>
        <taxon>Mollusca</taxon>
        <taxon>Gastropoda</taxon>
        <taxon>Heterobranchia</taxon>
        <taxon>Euthyneura</taxon>
        <taxon>Panpulmonata</taxon>
        <taxon>Sacoglossa</taxon>
        <taxon>Placobranchoidea</taxon>
        <taxon>Plakobranchidae</taxon>
        <taxon>Elysia</taxon>
    </lineage>
</organism>
<feature type="compositionally biased region" description="Basic residues" evidence="5">
    <location>
        <begin position="438"/>
        <end position="450"/>
    </location>
</feature>
<evidence type="ECO:0000313" key="7">
    <source>
        <dbReference type="Proteomes" id="UP000271974"/>
    </source>
</evidence>
<evidence type="ECO:0000256" key="1">
    <source>
        <dbReference type="ARBA" id="ARBA00004123"/>
    </source>
</evidence>
<comment type="subcellular location">
    <subcellularLocation>
        <location evidence="1">Nucleus</location>
    </subcellularLocation>
</comment>
<evidence type="ECO:0000256" key="3">
    <source>
        <dbReference type="ARBA" id="ARBA00020462"/>
    </source>
</evidence>
<evidence type="ECO:0000313" key="6">
    <source>
        <dbReference type="EMBL" id="RUS73813.1"/>
    </source>
</evidence>
<name>A0A433SWZ2_ELYCH</name>
<protein>
    <recommendedName>
        <fullName evidence="3">RNA polymerase II-associated factor 1 homolog</fullName>
    </recommendedName>
</protein>
<keyword evidence="4" id="KW-0539">Nucleus</keyword>
<comment type="similarity">
    <text evidence="2">Belongs to the PAF1 family.</text>
</comment>
<dbReference type="GO" id="GO:0016593">
    <property type="term" value="C:Cdc73/Paf1 complex"/>
    <property type="evidence" value="ECO:0007669"/>
    <property type="project" value="InterPro"/>
</dbReference>
<keyword evidence="7" id="KW-1185">Reference proteome</keyword>
<feature type="region of interest" description="Disordered" evidence="5">
    <location>
        <begin position="1"/>
        <end position="22"/>
    </location>
</feature>
<dbReference type="GO" id="GO:0003682">
    <property type="term" value="F:chromatin binding"/>
    <property type="evidence" value="ECO:0007669"/>
    <property type="project" value="TreeGrafter"/>
</dbReference>
<feature type="compositionally biased region" description="Basic and acidic residues" evidence="5">
    <location>
        <begin position="390"/>
        <end position="406"/>
    </location>
</feature>
<evidence type="ECO:0000256" key="2">
    <source>
        <dbReference type="ARBA" id="ARBA00007560"/>
    </source>
</evidence>
<feature type="compositionally biased region" description="Low complexity" evidence="5">
    <location>
        <begin position="541"/>
        <end position="552"/>
    </location>
</feature>
<feature type="region of interest" description="Disordered" evidence="5">
    <location>
        <begin position="370"/>
        <end position="576"/>
    </location>
</feature>
<feature type="compositionally biased region" description="Basic residues" evidence="5">
    <location>
        <begin position="502"/>
        <end position="540"/>
    </location>
</feature>
<dbReference type="STRING" id="188477.A0A433SWZ2"/>
<dbReference type="PANTHER" id="PTHR23188:SF12">
    <property type="entry name" value="RNA POLYMERASE II-ASSOCIATED FACTOR 1 HOMOLOG"/>
    <property type="match status" value="1"/>
</dbReference>
<dbReference type="Proteomes" id="UP000271974">
    <property type="component" value="Unassembled WGS sequence"/>
</dbReference>
<accession>A0A433SWZ2</accession>
<feature type="compositionally biased region" description="Acidic residues" evidence="5">
    <location>
        <begin position="370"/>
        <end position="379"/>
    </location>
</feature>
<reference evidence="6 7" key="1">
    <citation type="submission" date="2019-01" db="EMBL/GenBank/DDBJ databases">
        <title>A draft genome assembly of the solar-powered sea slug Elysia chlorotica.</title>
        <authorList>
            <person name="Cai H."/>
            <person name="Li Q."/>
            <person name="Fang X."/>
            <person name="Li J."/>
            <person name="Curtis N.E."/>
            <person name="Altenburger A."/>
            <person name="Shibata T."/>
            <person name="Feng M."/>
            <person name="Maeda T."/>
            <person name="Schwartz J.A."/>
            <person name="Shigenobu S."/>
            <person name="Lundholm N."/>
            <person name="Nishiyama T."/>
            <person name="Yang H."/>
            <person name="Hasebe M."/>
            <person name="Li S."/>
            <person name="Pierce S.K."/>
            <person name="Wang J."/>
        </authorList>
    </citation>
    <scope>NUCLEOTIDE SEQUENCE [LARGE SCALE GENOMIC DNA]</scope>
    <source>
        <strain evidence="6">EC2010</strain>
        <tissue evidence="6">Whole organism of an adult</tissue>
    </source>
</reference>